<proteinExistence type="inferred from homology"/>
<dbReference type="SMART" id="SM00320">
    <property type="entry name" value="WD40"/>
    <property type="match status" value="4"/>
</dbReference>
<evidence type="ECO:0000259" key="6">
    <source>
        <dbReference type="Pfam" id="PF04003"/>
    </source>
</evidence>
<keyword evidence="8" id="KW-1185">Reference proteome</keyword>
<dbReference type="RefSeq" id="XP_024576674.1">
    <property type="nucleotide sequence ID" value="XM_024725949.1"/>
</dbReference>
<feature type="region of interest" description="Disordered" evidence="5">
    <location>
        <begin position="652"/>
        <end position="674"/>
    </location>
</feature>
<evidence type="ECO:0000256" key="3">
    <source>
        <dbReference type="ARBA" id="ARBA00038335"/>
    </source>
</evidence>
<dbReference type="InterPro" id="IPR007148">
    <property type="entry name" value="SSU_processome_Utp12"/>
</dbReference>
<sequence length="1235" mass="137159">MLSETSVSLVDNRSLDEKILDEALRRGISLDLLFSDSDDSTTLSTFLSNNSYSKPVRPQPPPLNSRRNTTVKRVGGGYRLSLVSDNSKSSLINTSMQNSPEKSLIHTSQRPSQSIENASLDENSRRSRPRAFPSCIAVPVSSIKRSHVSTKNNSESSRSVSPVKGSSAPVELTELHSVCEHSRVRTSPAMQLFTDSQTHYVTVSEDGRIKVWDLANGTLLQELKERDHLSYRYTSLAWTQSKVKSKKRSGASNFGMLAMGTSNGVIVLWDLTTGDVKDTIQTDNVHGSSPVQALVFNTQCSLLYSSSSEKHVLEWNVRTCTLERKFRVGTSGASALAVSADGEVLAAGGSALRTFDLASGKKSRKLVSGLSSAVTKLRFATVEDGLVSSRFLVAATTGARFVNIYDLNLTEHDAPAVTLSLPSSANALFARASLGETVVVKKNKKVKKTKKENEEVTKPIVDLLVGATDSSGSMFLWAHKYQQVNDTSELALASKPLSPTLSTEESAGILLADLCLQIGENQKLDVLVARGSLVKPVFEKVSLVEENAPSQWKKKLEFAEISDALLLKAEQADHSSKSGSKRQKVEAAMDNEKTHVPTLSERRALVNSMAVTDETASFEDLIGVADEEEDELTLAERVEALRERVEGDVTAAISRAERDAETPGKAPGNKPDASSLASVLEQALQARDNALLEYCLRTRDVKIVAKTIARVSASRVLVLLEVIVQKLERSPNRFARLCPWLRAVLLHHTAYLMAQPDLVSSLSALYQLLETRLQVHEQMQKLSGRLALVLGQIHVRNDSNEQEGGKSRATVIYHEGRKGAAKDISLPLRNILSIDRVVPANKKQRDLLLLPTSQLFRLQIQEMTCKNVPSELFVSTFEPHTQLFFQLLRALRIDNQRRLMPQIHCARSTPEKRLELMSLLKLFITELAQAQDDVKRSDLLDELSTAAHVSTELKQLFFEDRTLVSGCVGLAVYLARELSISVRQTETRVMYLLSIMRVFDVMCFDMQLQANQIEMLSMNELASNLLAQGVESFALKSITRKMRKKFMVAQAALLLALDTVQQNEDFRLCPRQMMRRMGENPTSVMLLAIQAPAFIDWLPKFFKTICVAVSRTAIAIEGLKKGKIEKNEWSEEKKMVEEELDIDDEDPLESSEILALWQCVSVLELLVKSDIVLGGKQVCAVLLRTRRDHIDMYLRASRFITALMTSGISHLEIVALKLCSFLEMLQDRRIEYNEE</sequence>
<keyword evidence="4" id="KW-0853">WD repeat</keyword>
<reference evidence="8" key="1">
    <citation type="submission" date="2014-09" db="EMBL/GenBank/DDBJ databases">
        <authorList>
            <person name="Sharma Rahul"/>
            <person name="Thines Marco"/>
        </authorList>
    </citation>
    <scope>NUCLEOTIDE SEQUENCE [LARGE SCALE GENOMIC DNA]</scope>
</reference>
<accession>A0A0P1AHT7</accession>
<evidence type="ECO:0000256" key="5">
    <source>
        <dbReference type="SAM" id="MobiDB-lite"/>
    </source>
</evidence>
<comment type="similarity">
    <text evidence="3">Belongs to the UTP5 family.</text>
</comment>
<dbReference type="STRING" id="4781.A0A0P1AHT7"/>
<evidence type="ECO:0000256" key="1">
    <source>
        <dbReference type="ARBA" id="ARBA00004123"/>
    </source>
</evidence>
<feature type="region of interest" description="Disordered" evidence="5">
    <location>
        <begin position="89"/>
        <end position="131"/>
    </location>
</feature>
<dbReference type="InterPro" id="IPR001680">
    <property type="entry name" value="WD40_rpt"/>
</dbReference>
<feature type="region of interest" description="Disordered" evidence="5">
    <location>
        <begin position="46"/>
        <end position="70"/>
    </location>
</feature>
<dbReference type="AlphaFoldDB" id="A0A0P1AHT7"/>
<dbReference type="GeneID" id="36405568"/>
<dbReference type="PROSITE" id="PS50082">
    <property type="entry name" value="WD_REPEATS_2"/>
    <property type="match status" value="1"/>
</dbReference>
<dbReference type="GO" id="GO:0005730">
    <property type="term" value="C:nucleolus"/>
    <property type="evidence" value="ECO:0007669"/>
    <property type="project" value="TreeGrafter"/>
</dbReference>
<feature type="region of interest" description="Disordered" evidence="5">
    <location>
        <begin position="144"/>
        <end position="167"/>
    </location>
</feature>
<dbReference type="GO" id="GO:0000462">
    <property type="term" value="P:maturation of SSU-rRNA from tricistronic rRNA transcript (SSU-rRNA, 5.8S rRNA, LSU-rRNA)"/>
    <property type="evidence" value="ECO:0007669"/>
    <property type="project" value="TreeGrafter"/>
</dbReference>
<feature type="repeat" description="WD" evidence="4">
    <location>
        <begin position="193"/>
        <end position="222"/>
    </location>
</feature>
<dbReference type="Pfam" id="PF04003">
    <property type="entry name" value="Utp12"/>
    <property type="match status" value="1"/>
</dbReference>
<feature type="compositionally biased region" description="Basic and acidic residues" evidence="5">
    <location>
        <begin position="583"/>
        <end position="595"/>
    </location>
</feature>
<evidence type="ECO:0000313" key="8">
    <source>
        <dbReference type="Proteomes" id="UP000054928"/>
    </source>
</evidence>
<dbReference type="SUPFAM" id="SSF50978">
    <property type="entry name" value="WD40 repeat-like"/>
    <property type="match status" value="1"/>
</dbReference>
<dbReference type="Gene3D" id="2.130.10.10">
    <property type="entry name" value="YVTN repeat-like/Quinoprotein amine dehydrogenase"/>
    <property type="match status" value="1"/>
</dbReference>
<dbReference type="InterPro" id="IPR015943">
    <property type="entry name" value="WD40/YVTN_repeat-like_dom_sf"/>
</dbReference>
<dbReference type="EMBL" id="CCYD01000472">
    <property type="protein sequence ID" value="CEG40305.1"/>
    <property type="molecule type" value="Genomic_DNA"/>
</dbReference>
<evidence type="ECO:0000313" key="7">
    <source>
        <dbReference type="EMBL" id="CEG40305.1"/>
    </source>
</evidence>
<keyword evidence="2" id="KW-0539">Nucleus</keyword>
<evidence type="ECO:0000256" key="4">
    <source>
        <dbReference type="PROSITE-ProRule" id="PRU00221"/>
    </source>
</evidence>
<organism evidence="7 8">
    <name type="scientific">Plasmopara halstedii</name>
    <name type="common">Downy mildew of sunflower</name>
    <dbReference type="NCBI Taxonomy" id="4781"/>
    <lineage>
        <taxon>Eukaryota</taxon>
        <taxon>Sar</taxon>
        <taxon>Stramenopiles</taxon>
        <taxon>Oomycota</taxon>
        <taxon>Peronosporomycetes</taxon>
        <taxon>Peronosporales</taxon>
        <taxon>Peronosporaceae</taxon>
        <taxon>Plasmopara</taxon>
    </lineage>
</organism>
<protein>
    <submittedName>
        <fullName evidence="7">WD40 repeat-containing protein</fullName>
    </submittedName>
</protein>
<dbReference type="InterPro" id="IPR036322">
    <property type="entry name" value="WD40_repeat_dom_sf"/>
</dbReference>
<name>A0A0P1AHT7_PLAHL</name>
<dbReference type="PANTHER" id="PTHR44267">
    <property type="entry name" value="WD REPEAT-CONTAINING PROTEIN 43"/>
    <property type="match status" value="1"/>
</dbReference>
<dbReference type="OrthoDB" id="30195at2759"/>
<dbReference type="InterPro" id="IPR052414">
    <property type="entry name" value="U3_snoRNA-assoc_WDR"/>
</dbReference>
<feature type="domain" description="Small-subunit processome Utp12" evidence="6">
    <location>
        <begin position="688"/>
        <end position="790"/>
    </location>
</feature>
<dbReference type="PANTHER" id="PTHR44267:SF1">
    <property type="entry name" value="WD REPEAT-CONTAINING PROTEIN 43"/>
    <property type="match status" value="1"/>
</dbReference>
<dbReference type="Proteomes" id="UP000054928">
    <property type="component" value="Unassembled WGS sequence"/>
</dbReference>
<feature type="compositionally biased region" description="Low complexity" evidence="5">
    <location>
        <begin position="149"/>
        <end position="167"/>
    </location>
</feature>
<feature type="compositionally biased region" description="Polar residues" evidence="5">
    <location>
        <begin position="89"/>
        <end position="121"/>
    </location>
</feature>
<comment type="subcellular location">
    <subcellularLocation>
        <location evidence="1">Nucleus</location>
    </subcellularLocation>
</comment>
<feature type="region of interest" description="Disordered" evidence="5">
    <location>
        <begin position="572"/>
        <end position="595"/>
    </location>
</feature>
<evidence type="ECO:0000256" key="2">
    <source>
        <dbReference type="ARBA" id="ARBA00023242"/>
    </source>
</evidence>